<accession>A0A4R6GHF0</accession>
<proteinExistence type="predicted"/>
<dbReference type="SUPFAM" id="SSF53098">
    <property type="entry name" value="Ribonuclease H-like"/>
    <property type="match status" value="1"/>
</dbReference>
<comment type="caution">
    <text evidence="2">The sequence shown here is derived from an EMBL/GenBank/DDBJ whole genome shotgun (WGS) entry which is preliminary data.</text>
</comment>
<dbReference type="EMBL" id="SNWF01000004">
    <property type="protein sequence ID" value="TDN94401.1"/>
    <property type="molecule type" value="Genomic_DNA"/>
</dbReference>
<feature type="domain" description="RNase H type-1" evidence="1">
    <location>
        <begin position="86"/>
        <end position="223"/>
    </location>
</feature>
<organism evidence="2 3">
    <name type="scientific">Herminiimonas fonticola</name>
    <dbReference type="NCBI Taxonomy" id="303380"/>
    <lineage>
        <taxon>Bacteria</taxon>
        <taxon>Pseudomonadati</taxon>
        <taxon>Pseudomonadota</taxon>
        <taxon>Betaproteobacteria</taxon>
        <taxon>Burkholderiales</taxon>
        <taxon>Oxalobacteraceae</taxon>
        <taxon>Herminiimonas</taxon>
    </lineage>
</organism>
<dbReference type="GO" id="GO:0004523">
    <property type="term" value="F:RNA-DNA hybrid ribonuclease activity"/>
    <property type="evidence" value="ECO:0007669"/>
    <property type="project" value="InterPro"/>
</dbReference>
<reference evidence="2 3" key="1">
    <citation type="submission" date="2019-03" db="EMBL/GenBank/DDBJ databases">
        <title>Genomic Encyclopedia of Type Strains, Phase IV (KMG-IV): sequencing the most valuable type-strain genomes for metagenomic binning, comparative biology and taxonomic classification.</title>
        <authorList>
            <person name="Goeker M."/>
        </authorList>
    </citation>
    <scope>NUCLEOTIDE SEQUENCE [LARGE SCALE GENOMIC DNA]</scope>
    <source>
        <strain evidence="2 3">DSM 18555</strain>
    </source>
</reference>
<dbReference type="CDD" id="cd09279">
    <property type="entry name" value="RNase_HI_like"/>
    <property type="match status" value="1"/>
</dbReference>
<dbReference type="OrthoDB" id="8563755at2"/>
<dbReference type="GO" id="GO:0003676">
    <property type="term" value="F:nucleic acid binding"/>
    <property type="evidence" value="ECO:0007669"/>
    <property type="project" value="InterPro"/>
</dbReference>
<evidence type="ECO:0000313" key="2">
    <source>
        <dbReference type="EMBL" id="TDN94401.1"/>
    </source>
</evidence>
<dbReference type="InterPro" id="IPR012337">
    <property type="entry name" value="RNaseH-like_sf"/>
</dbReference>
<dbReference type="PANTHER" id="PTHR46387">
    <property type="entry name" value="POLYNUCLEOTIDYL TRANSFERASE, RIBONUCLEASE H-LIKE SUPERFAMILY PROTEIN"/>
    <property type="match status" value="1"/>
</dbReference>
<dbReference type="InterPro" id="IPR002156">
    <property type="entry name" value="RNaseH_domain"/>
</dbReference>
<gene>
    <name evidence="2" type="ORF">EV677_0945</name>
</gene>
<evidence type="ECO:0000259" key="1">
    <source>
        <dbReference type="PROSITE" id="PS50879"/>
    </source>
</evidence>
<name>A0A4R6GHF0_9BURK</name>
<protein>
    <submittedName>
        <fullName evidence="2">Ribonuclease HI</fullName>
    </submittedName>
</protein>
<keyword evidence="3" id="KW-1185">Reference proteome</keyword>
<dbReference type="PROSITE" id="PS50879">
    <property type="entry name" value="RNASE_H_1"/>
    <property type="match status" value="1"/>
</dbReference>
<dbReference type="Proteomes" id="UP000294737">
    <property type="component" value="Unassembled WGS sequence"/>
</dbReference>
<sequence length="224" mass="24353">MPTFSDLMKVAYKKERVHSRRLAKQLSISEKDALKKVMEIAAGNQSLNTLVNARRQEADHALAKTIAAKQAKADARAKKNTENMPDPSAWLAWFDGATHPNPGKMGIGGLLKNPDGDVITSISYAAGQGDSSVAEYLALFAVLQAAVNARSKKLIIYGDSRVVLDDVQTKTAGAPILGSHRTRARELIAQLNDVTFIWIPRRKNSMADALSQQAIKLPSTYMPA</sequence>
<evidence type="ECO:0000313" key="3">
    <source>
        <dbReference type="Proteomes" id="UP000294737"/>
    </source>
</evidence>
<dbReference type="AlphaFoldDB" id="A0A4R6GHF0"/>
<dbReference type="InterPro" id="IPR036397">
    <property type="entry name" value="RNaseH_sf"/>
</dbReference>
<dbReference type="Gene3D" id="3.30.420.10">
    <property type="entry name" value="Ribonuclease H-like superfamily/Ribonuclease H"/>
    <property type="match status" value="1"/>
</dbReference>
<dbReference type="Pfam" id="PF13456">
    <property type="entry name" value="RVT_3"/>
    <property type="match status" value="1"/>
</dbReference>